<protein>
    <submittedName>
        <fullName evidence="1">Uncharacterized protein</fullName>
    </submittedName>
</protein>
<comment type="caution">
    <text evidence="1">The sequence shown here is derived from an EMBL/GenBank/DDBJ whole genome shotgun (WGS) entry which is preliminary data.</text>
</comment>
<evidence type="ECO:0000313" key="1">
    <source>
        <dbReference type="EMBL" id="VEL18656.1"/>
    </source>
</evidence>
<gene>
    <name evidence="1" type="ORF">PXEA_LOCUS12096</name>
</gene>
<proteinExistence type="predicted"/>
<reference evidence="1" key="1">
    <citation type="submission" date="2018-11" db="EMBL/GenBank/DDBJ databases">
        <authorList>
            <consortium name="Pathogen Informatics"/>
        </authorList>
    </citation>
    <scope>NUCLEOTIDE SEQUENCE</scope>
</reference>
<dbReference type="EMBL" id="CAAALY010037982">
    <property type="protein sequence ID" value="VEL18656.1"/>
    <property type="molecule type" value="Genomic_DNA"/>
</dbReference>
<name>A0A3S5A3B2_9PLAT</name>
<dbReference type="AlphaFoldDB" id="A0A3S5A3B2"/>
<keyword evidence="2" id="KW-1185">Reference proteome</keyword>
<accession>A0A3S5A3B2</accession>
<organism evidence="1 2">
    <name type="scientific">Protopolystoma xenopodis</name>
    <dbReference type="NCBI Taxonomy" id="117903"/>
    <lineage>
        <taxon>Eukaryota</taxon>
        <taxon>Metazoa</taxon>
        <taxon>Spiralia</taxon>
        <taxon>Lophotrochozoa</taxon>
        <taxon>Platyhelminthes</taxon>
        <taxon>Monogenea</taxon>
        <taxon>Polyopisthocotylea</taxon>
        <taxon>Polystomatidea</taxon>
        <taxon>Polystomatidae</taxon>
        <taxon>Protopolystoma</taxon>
    </lineage>
</organism>
<dbReference type="Proteomes" id="UP000784294">
    <property type="component" value="Unassembled WGS sequence"/>
</dbReference>
<evidence type="ECO:0000313" key="2">
    <source>
        <dbReference type="Proteomes" id="UP000784294"/>
    </source>
</evidence>
<sequence length="134" mass="15013">MPRLLPSPIAPNDALFSGRPTRSVALTLYRLVAKPPPAPGLRSSESTSSRLCSFHFEWTKESTFETWRFLDLSTPKTFQSAASQHCEISTIRGHGYLTFQRLNFLTSRRLNVSIPGNTCLFGVATFWFLDLSAS</sequence>